<keyword evidence="3" id="KW-1185">Reference proteome</keyword>
<evidence type="ECO:0000256" key="1">
    <source>
        <dbReference type="SAM" id="Phobius"/>
    </source>
</evidence>
<evidence type="ECO:0000313" key="2">
    <source>
        <dbReference type="EMBL" id="VDI12971.1"/>
    </source>
</evidence>
<organism evidence="2 3">
    <name type="scientific">Mytilus galloprovincialis</name>
    <name type="common">Mediterranean mussel</name>
    <dbReference type="NCBI Taxonomy" id="29158"/>
    <lineage>
        <taxon>Eukaryota</taxon>
        <taxon>Metazoa</taxon>
        <taxon>Spiralia</taxon>
        <taxon>Lophotrochozoa</taxon>
        <taxon>Mollusca</taxon>
        <taxon>Bivalvia</taxon>
        <taxon>Autobranchia</taxon>
        <taxon>Pteriomorphia</taxon>
        <taxon>Mytilida</taxon>
        <taxon>Mytiloidea</taxon>
        <taxon>Mytilidae</taxon>
        <taxon>Mytilinae</taxon>
        <taxon>Mytilus</taxon>
    </lineage>
</organism>
<comment type="caution">
    <text evidence="2">The sequence shown here is derived from an EMBL/GenBank/DDBJ whole genome shotgun (WGS) entry which is preliminary data.</text>
</comment>
<dbReference type="SUPFAM" id="SSF81321">
    <property type="entry name" value="Family A G protein-coupled receptor-like"/>
    <property type="match status" value="1"/>
</dbReference>
<dbReference type="Gene3D" id="1.20.1070.10">
    <property type="entry name" value="Rhodopsin 7-helix transmembrane proteins"/>
    <property type="match status" value="1"/>
</dbReference>
<proteinExistence type="predicted"/>
<sequence>MFFAVRRIAPLTDCKKSINATTSFTNRISTDVKPDLYDTYQFNSSSAYDGKETHQENSRRSVDLEEVHLQTSYLINEKEKNTSVKKKEFEQIEGNEHNYLSLNTNNLELQNRTLQTAQIGNVDVKINRGTNRDLFVQFEGNQYNCKEIRTNYSSNNQVEDEDNCDESIKAITELSKAETNCFTNQASNSVGTESIHLRLSPYQCTHKATNNSKISVDKKLSPNKSWEIRAFISSTIIAVYTFALTGPFIASYWISLFSLSLITFKIRVVLFIPLLIYSLTNPFLYAWRIPEIRNKFKTVFKRST</sequence>
<accession>A0A8B6D2G1</accession>
<protein>
    <submittedName>
        <fullName evidence="2">Uncharacterized protein</fullName>
    </submittedName>
</protein>
<dbReference type="Proteomes" id="UP000596742">
    <property type="component" value="Unassembled WGS sequence"/>
</dbReference>
<keyword evidence="1" id="KW-1133">Transmembrane helix</keyword>
<evidence type="ECO:0000313" key="3">
    <source>
        <dbReference type="Proteomes" id="UP000596742"/>
    </source>
</evidence>
<feature type="transmembrane region" description="Helical" evidence="1">
    <location>
        <begin position="266"/>
        <end position="287"/>
    </location>
</feature>
<dbReference type="OrthoDB" id="6069262at2759"/>
<gene>
    <name evidence="2" type="ORF">MGAL_10B022473</name>
</gene>
<name>A0A8B6D2G1_MYTGA</name>
<dbReference type="AlphaFoldDB" id="A0A8B6D2G1"/>
<keyword evidence="1" id="KW-0812">Transmembrane</keyword>
<keyword evidence="1" id="KW-0472">Membrane</keyword>
<dbReference type="EMBL" id="UYJE01002699">
    <property type="protein sequence ID" value="VDI12971.1"/>
    <property type="molecule type" value="Genomic_DNA"/>
</dbReference>
<feature type="transmembrane region" description="Helical" evidence="1">
    <location>
        <begin position="228"/>
        <end position="254"/>
    </location>
</feature>
<reference evidence="2" key="1">
    <citation type="submission" date="2018-11" db="EMBL/GenBank/DDBJ databases">
        <authorList>
            <person name="Alioto T."/>
            <person name="Alioto T."/>
        </authorList>
    </citation>
    <scope>NUCLEOTIDE SEQUENCE</scope>
</reference>